<dbReference type="GeneID" id="116289821"/>
<dbReference type="InParanoid" id="A0A6P8HBV3"/>
<organism evidence="2 3">
    <name type="scientific">Actinia tenebrosa</name>
    <name type="common">Australian red waratah sea anemone</name>
    <dbReference type="NCBI Taxonomy" id="6105"/>
    <lineage>
        <taxon>Eukaryota</taxon>
        <taxon>Metazoa</taxon>
        <taxon>Cnidaria</taxon>
        <taxon>Anthozoa</taxon>
        <taxon>Hexacorallia</taxon>
        <taxon>Actiniaria</taxon>
        <taxon>Actiniidae</taxon>
        <taxon>Actinia</taxon>
    </lineage>
</organism>
<evidence type="ECO:0000313" key="3">
    <source>
        <dbReference type="RefSeq" id="XP_031552608.1"/>
    </source>
</evidence>
<evidence type="ECO:0000256" key="1">
    <source>
        <dbReference type="SAM" id="SignalP"/>
    </source>
</evidence>
<dbReference type="KEGG" id="aten:116289821"/>
<accession>A0A6P8HBV3</accession>
<dbReference type="Proteomes" id="UP000515163">
    <property type="component" value="Unplaced"/>
</dbReference>
<keyword evidence="1" id="KW-0732">Signal</keyword>
<dbReference type="OrthoDB" id="10293395at2759"/>
<dbReference type="AlphaFoldDB" id="A0A6P8HBV3"/>
<keyword evidence="2" id="KW-1185">Reference proteome</keyword>
<dbReference type="RefSeq" id="XP_031552608.1">
    <property type="nucleotide sequence ID" value="XM_031696748.1"/>
</dbReference>
<protein>
    <submittedName>
        <fullName evidence="3">Uncharacterized protein LOC116289821</fullName>
    </submittedName>
</protein>
<proteinExistence type="predicted"/>
<feature type="signal peptide" evidence="1">
    <location>
        <begin position="1"/>
        <end position="18"/>
    </location>
</feature>
<name>A0A6P8HBV3_ACTTE</name>
<feature type="chain" id="PRO_5028385253" evidence="1">
    <location>
        <begin position="19"/>
        <end position="146"/>
    </location>
</feature>
<gene>
    <name evidence="3" type="primary">LOC116289821</name>
</gene>
<evidence type="ECO:0000313" key="2">
    <source>
        <dbReference type="Proteomes" id="UP000515163"/>
    </source>
</evidence>
<sequence>MGVLRNALIVLLLFAVCAEMFHLQVGKVSKKCSCKRRGRRMTQYLEDIQPALEDMCVFTRLHCSDLTNPTTKLQHQKQGLTSMGLNQFTLANQASKFKTNALKTLCQTGRKLCEPTVTRKRLVASPWRFKKDRRRLQKIDTNQVIN</sequence>
<reference evidence="3" key="1">
    <citation type="submission" date="2025-08" db="UniProtKB">
        <authorList>
            <consortium name="RefSeq"/>
        </authorList>
    </citation>
    <scope>IDENTIFICATION</scope>
    <source>
        <tissue evidence="3">Tentacle</tissue>
    </source>
</reference>